<sequence>MTVVTDTNRAPVIGILAWFLMVIAMLSGGTRLLIKYVIVRKLTMDDYLISVALVFSVLQAACVANAAGNGYGQEQRASSQHQLAVALKSIYAAELLYIPCITFAKLSSLAFMTFLMQRTRKVEWGLIVFIATWAVTCEFAVAFQCALPQPWNWLTQTCFNRAAWWYYFGITNILTECALMVFPILVVSKIQMADTKKAVVIGCFATRILVVVAIVMELVYRGRMQEDPDEPLLEIWKVAVCMQLVQCLAIIVSCIPHLKPFMDGLQSTGLRLYHLPGQSSTHEQYGYGSGKKKRSGTAHELNQLHGSAHDTTILAEQRERDWDDAHSQTSQSHIIRQTMTWAVEEHYDPNVAAESITTDGGSNRSQPVR</sequence>
<protein>
    <recommendedName>
        <fullName evidence="3">Rhodopsin domain-containing protein</fullName>
    </recommendedName>
</protein>
<organism evidence="4 5">
    <name type="scientific">Aspergillus aculeatus (strain ATCC 16872 / CBS 172.66 / WB 5094)</name>
    <dbReference type="NCBI Taxonomy" id="690307"/>
    <lineage>
        <taxon>Eukaryota</taxon>
        <taxon>Fungi</taxon>
        <taxon>Dikarya</taxon>
        <taxon>Ascomycota</taxon>
        <taxon>Pezizomycotina</taxon>
        <taxon>Eurotiomycetes</taxon>
        <taxon>Eurotiomycetidae</taxon>
        <taxon>Eurotiales</taxon>
        <taxon>Aspergillaceae</taxon>
        <taxon>Aspergillus</taxon>
        <taxon>Aspergillus subgen. Circumdati</taxon>
    </lineage>
</organism>
<dbReference type="Pfam" id="PF20684">
    <property type="entry name" value="Fung_rhodopsin"/>
    <property type="match status" value="1"/>
</dbReference>
<dbReference type="VEuPathDB" id="FungiDB:ASPACDRAFT_114446"/>
<keyword evidence="2" id="KW-1133">Transmembrane helix</keyword>
<dbReference type="GeneID" id="30969614"/>
<dbReference type="Proteomes" id="UP000184546">
    <property type="component" value="Unassembled WGS sequence"/>
</dbReference>
<feature type="transmembrane region" description="Helical" evidence="2">
    <location>
        <begin position="46"/>
        <end position="67"/>
    </location>
</feature>
<evidence type="ECO:0000259" key="3">
    <source>
        <dbReference type="Pfam" id="PF20684"/>
    </source>
</evidence>
<dbReference type="OrthoDB" id="3918601at2759"/>
<dbReference type="STRING" id="690307.A0A1L9X0R0"/>
<dbReference type="PANTHER" id="PTHR38794">
    <property type="entry name" value="INTEGRAL MEMBRANE PROTEIN"/>
    <property type="match status" value="1"/>
</dbReference>
<feature type="transmembrane region" description="Helical" evidence="2">
    <location>
        <begin position="12"/>
        <end position="34"/>
    </location>
</feature>
<keyword evidence="5" id="KW-1185">Reference proteome</keyword>
<evidence type="ECO:0000256" key="1">
    <source>
        <dbReference type="SAM" id="MobiDB-lite"/>
    </source>
</evidence>
<dbReference type="OMA" id="QMAVPRK"/>
<keyword evidence="2" id="KW-0812">Transmembrane</keyword>
<dbReference type="PANTHER" id="PTHR38794:SF1">
    <property type="entry name" value="INTEGRAL MEMBRANE PROTEIN"/>
    <property type="match status" value="1"/>
</dbReference>
<dbReference type="AlphaFoldDB" id="A0A1L9X0R0"/>
<keyword evidence="2" id="KW-0472">Membrane</keyword>
<feature type="transmembrane region" description="Helical" evidence="2">
    <location>
        <begin position="198"/>
        <end position="220"/>
    </location>
</feature>
<dbReference type="RefSeq" id="XP_020058275.1">
    <property type="nucleotide sequence ID" value="XM_020195800.1"/>
</dbReference>
<reference evidence="5" key="1">
    <citation type="journal article" date="2017" name="Genome Biol.">
        <title>Comparative genomics reveals high biological diversity and specific adaptations in the industrially and medically important fungal genus Aspergillus.</title>
        <authorList>
            <person name="de Vries R.P."/>
            <person name="Riley R."/>
            <person name="Wiebenga A."/>
            <person name="Aguilar-Osorio G."/>
            <person name="Amillis S."/>
            <person name="Uchima C.A."/>
            <person name="Anderluh G."/>
            <person name="Asadollahi M."/>
            <person name="Askin M."/>
            <person name="Barry K."/>
            <person name="Battaglia E."/>
            <person name="Bayram O."/>
            <person name="Benocci T."/>
            <person name="Braus-Stromeyer S.A."/>
            <person name="Caldana C."/>
            <person name="Canovas D."/>
            <person name="Cerqueira G.C."/>
            <person name="Chen F."/>
            <person name="Chen W."/>
            <person name="Choi C."/>
            <person name="Clum A."/>
            <person name="Dos Santos R.A."/>
            <person name="Damasio A.R."/>
            <person name="Diallinas G."/>
            <person name="Emri T."/>
            <person name="Fekete E."/>
            <person name="Flipphi M."/>
            <person name="Freyberg S."/>
            <person name="Gallo A."/>
            <person name="Gournas C."/>
            <person name="Habgood R."/>
            <person name="Hainaut M."/>
            <person name="Harispe M.L."/>
            <person name="Henrissat B."/>
            <person name="Hilden K.S."/>
            <person name="Hope R."/>
            <person name="Hossain A."/>
            <person name="Karabika E."/>
            <person name="Karaffa L."/>
            <person name="Karanyi Z."/>
            <person name="Krasevec N."/>
            <person name="Kuo A."/>
            <person name="Kusch H."/>
            <person name="LaButti K."/>
            <person name="Lagendijk E.L."/>
            <person name="Lapidus A."/>
            <person name="Levasseur A."/>
            <person name="Lindquist E."/>
            <person name="Lipzen A."/>
            <person name="Logrieco A.F."/>
            <person name="MacCabe A."/>
            <person name="Maekelae M.R."/>
            <person name="Malavazi I."/>
            <person name="Melin P."/>
            <person name="Meyer V."/>
            <person name="Mielnichuk N."/>
            <person name="Miskei M."/>
            <person name="Molnar A.P."/>
            <person name="Mule G."/>
            <person name="Ngan C.Y."/>
            <person name="Orejas M."/>
            <person name="Orosz E."/>
            <person name="Ouedraogo J.P."/>
            <person name="Overkamp K.M."/>
            <person name="Park H.-S."/>
            <person name="Perrone G."/>
            <person name="Piumi F."/>
            <person name="Punt P.J."/>
            <person name="Ram A.F."/>
            <person name="Ramon A."/>
            <person name="Rauscher S."/>
            <person name="Record E."/>
            <person name="Riano-Pachon D.M."/>
            <person name="Robert V."/>
            <person name="Roehrig J."/>
            <person name="Ruller R."/>
            <person name="Salamov A."/>
            <person name="Salih N.S."/>
            <person name="Samson R.A."/>
            <person name="Sandor E."/>
            <person name="Sanguinetti M."/>
            <person name="Schuetze T."/>
            <person name="Sepcic K."/>
            <person name="Shelest E."/>
            <person name="Sherlock G."/>
            <person name="Sophianopoulou V."/>
            <person name="Squina F.M."/>
            <person name="Sun H."/>
            <person name="Susca A."/>
            <person name="Todd R.B."/>
            <person name="Tsang A."/>
            <person name="Unkles S.E."/>
            <person name="van de Wiele N."/>
            <person name="van Rossen-Uffink D."/>
            <person name="Oliveira J.V."/>
            <person name="Vesth T.C."/>
            <person name="Visser J."/>
            <person name="Yu J.-H."/>
            <person name="Zhou M."/>
            <person name="Andersen M.R."/>
            <person name="Archer D.B."/>
            <person name="Baker S.E."/>
            <person name="Benoit I."/>
            <person name="Brakhage A.A."/>
            <person name="Braus G.H."/>
            <person name="Fischer R."/>
            <person name="Frisvad J.C."/>
            <person name="Goldman G.H."/>
            <person name="Houbraken J."/>
            <person name="Oakley B."/>
            <person name="Pocsi I."/>
            <person name="Scazzocchio C."/>
            <person name="Seiboth B."/>
            <person name="vanKuyk P.A."/>
            <person name="Wortman J."/>
            <person name="Dyer P.S."/>
            <person name="Grigoriev I.V."/>
        </authorList>
    </citation>
    <scope>NUCLEOTIDE SEQUENCE [LARGE SCALE GENOMIC DNA]</scope>
    <source>
        <strain evidence="5">ATCC 16872 / CBS 172.66 / WB 5094</strain>
    </source>
</reference>
<dbReference type="InterPro" id="IPR049326">
    <property type="entry name" value="Rhodopsin_dom_fungi"/>
</dbReference>
<gene>
    <name evidence="4" type="ORF">ASPACDRAFT_114446</name>
</gene>
<feature type="transmembrane region" description="Helical" evidence="2">
    <location>
        <begin position="95"/>
        <end position="115"/>
    </location>
</feature>
<feature type="region of interest" description="Disordered" evidence="1">
    <location>
        <begin position="279"/>
        <end position="298"/>
    </location>
</feature>
<name>A0A1L9X0R0_ASPA1</name>
<feature type="domain" description="Rhodopsin" evidence="3">
    <location>
        <begin position="31"/>
        <end position="262"/>
    </location>
</feature>
<feature type="transmembrane region" description="Helical" evidence="2">
    <location>
        <begin position="164"/>
        <end position="186"/>
    </location>
</feature>
<proteinExistence type="predicted"/>
<evidence type="ECO:0000256" key="2">
    <source>
        <dbReference type="SAM" id="Phobius"/>
    </source>
</evidence>
<evidence type="ECO:0000313" key="4">
    <source>
        <dbReference type="EMBL" id="OJK01936.1"/>
    </source>
</evidence>
<accession>A0A1L9X0R0</accession>
<dbReference type="EMBL" id="KV878973">
    <property type="protein sequence ID" value="OJK01936.1"/>
    <property type="molecule type" value="Genomic_DNA"/>
</dbReference>
<feature type="transmembrane region" description="Helical" evidence="2">
    <location>
        <begin position="122"/>
        <end position="144"/>
    </location>
</feature>
<evidence type="ECO:0000313" key="5">
    <source>
        <dbReference type="Proteomes" id="UP000184546"/>
    </source>
</evidence>